<comment type="catalytic activity">
    <reaction evidence="5">
        <text>adenylyl-molybdopterin + molybdate = Mo-molybdopterin + AMP + H(+)</text>
        <dbReference type="Rhea" id="RHEA:35047"/>
        <dbReference type="ChEBI" id="CHEBI:15378"/>
        <dbReference type="ChEBI" id="CHEBI:36264"/>
        <dbReference type="ChEBI" id="CHEBI:62727"/>
        <dbReference type="ChEBI" id="CHEBI:71302"/>
        <dbReference type="ChEBI" id="CHEBI:456215"/>
        <dbReference type="EC" id="2.10.1.1"/>
    </reaction>
</comment>
<dbReference type="Proteomes" id="UP000002385">
    <property type="component" value="Plasmid pCMU01"/>
</dbReference>
<comment type="function">
    <text evidence="1 6">Catalyzes the insertion of molybdate into adenylated molybdopterin with the concomitant release of AMP.</text>
</comment>
<protein>
    <recommendedName>
        <fullName evidence="6">Molybdopterin molybdenumtransferase</fullName>
        <ecNumber evidence="6">2.10.1.1</ecNumber>
    </recommendedName>
</protein>
<feature type="domain" description="MoaB/Mog" evidence="7">
    <location>
        <begin position="191"/>
        <end position="331"/>
    </location>
</feature>
<evidence type="ECO:0000313" key="9">
    <source>
        <dbReference type="Proteomes" id="UP000002385"/>
    </source>
</evidence>
<keyword evidence="6" id="KW-0808">Transferase</keyword>
<dbReference type="Gene3D" id="2.170.190.11">
    <property type="entry name" value="Molybdopterin biosynthesis moea protein, domain 3"/>
    <property type="match status" value="1"/>
</dbReference>
<evidence type="ECO:0000259" key="7">
    <source>
        <dbReference type="SMART" id="SM00852"/>
    </source>
</evidence>
<dbReference type="UniPathway" id="UPA00344"/>
<dbReference type="PANTHER" id="PTHR10192">
    <property type="entry name" value="MOLYBDOPTERIN BIOSYNTHESIS PROTEIN"/>
    <property type="match status" value="1"/>
</dbReference>
<evidence type="ECO:0000313" key="8">
    <source>
        <dbReference type="EMBL" id="ACK86252.1"/>
    </source>
</evidence>
<dbReference type="CDD" id="cd00887">
    <property type="entry name" value="MoeA"/>
    <property type="match status" value="1"/>
</dbReference>
<dbReference type="SUPFAM" id="SSF63882">
    <property type="entry name" value="MoeA N-terminal region -like"/>
    <property type="match status" value="1"/>
</dbReference>
<geneLocation type="plasmid" evidence="8 9">
    <name>pCMU01</name>
</geneLocation>
<proteinExistence type="inferred from homology"/>
<sequence>MRRGAHVQTSTTTANATIDMPEIAEALARLERGLRAVGSERVGLDEAAGRICAEALAARLDAPPFAVAAMDGYALRWAEAGALMDCTGVVRAGDPIGPPLASGTCRRIFTGAPIPPQADTVVVQELTEAVGERVRILPGAAPHRHIRAAGSNFCLGAPVTRPGMRLRARDIGLVAAAGYAEIRVHRRPRVAVLSTGNELSRAFAEGPGAQILDANRPALKALVRAWGGVPLDLGIAPDDSAALSVSLSRVLATEGIDLLVTSGGASVGDFDLLSPALAGLGFEPAFRKVRMRPGKATLFGHLGPLPVLGLPGNAVAALVSALLFLRPAMARLSGTEWAESSPERAVLATALPATGPRTTFLRGQLGRDEQGAPTFSVMGEQDNAMLSELALADALAVRPADAPPAAPGDAVAVLRFDLSPGF</sequence>
<reference evidence="8 9" key="2">
    <citation type="journal article" date="2012" name="J. Bacteriol.">
        <title>Complete genome sequences of six strains of the genus Methylobacterium.</title>
        <authorList>
            <person name="Marx C.J."/>
            <person name="Bringel F."/>
            <person name="Chistoserdova L."/>
            <person name="Moulin L."/>
            <person name="Farhan Ul Haque M."/>
            <person name="Fleischman D.E."/>
            <person name="Gruffaz C."/>
            <person name="Jourand P."/>
            <person name="Knief C."/>
            <person name="Lee M.C."/>
            <person name="Muller E.E."/>
            <person name="Nadalig T."/>
            <person name="Peyraud R."/>
            <person name="Roselli S."/>
            <person name="Russ L."/>
            <person name="Goodwin L.A."/>
            <person name="Ivanova N."/>
            <person name="Kyrpides N."/>
            <person name="Lajus A."/>
            <person name="Land M.L."/>
            <person name="Medigue C."/>
            <person name="Mikhailova N."/>
            <person name="Nolan M."/>
            <person name="Woyke T."/>
            <person name="Stolyar S."/>
            <person name="Vorholt J.A."/>
            <person name="Vuilleumier S."/>
        </authorList>
    </citation>
    <scope>NUCLEOTIDE SEQUENCE [LARGE SCALE GENOMIC DNA]</scope>
    <source>
        <strain evidence="9">CM4 / NCIMB 13688</strain>
        <plasmid evidence="8 9">pCMU01</plasmid>
    </source>
</reference>
<evidence type="ECO:0000256" key="1">
    <source>
        <dbReference type="ARBA" id="ARBA00002901"/>
    </source>
</evidence>
<keyword evidence="8" id="KW-0614">Plasmid</keyword>
<evidence type="ECO:0000256" key="6">
    <source>
        <dbReference type="RuleBase" id="RU365090"/>
    </source>
</evidence>
<dbReference type="Pfam" id="PF00994">
    <property type="entry name" value="MoCF_biosynth"/>
    <property type="match status" value="1"/>
</dbReference>
<dbReference type="GO" id="GO:0005829">
    <property type="term" value="C:cytosol"/>
    <property type="evidence" value="ECO:0007669"/>
    <property type="project" value="TreeGrafter"/>
</dbReference>
<dbReference type="NCBIfam" id="NF045515">
    <property type="entry name" value="Glp_gephyrin"/>
    <property type="match status" value="1"/>
</dbReference>
<dbReference type="PANTHER" id="PTHR10192:SF5">
    <property type="entry name" value="GEPHYRIN"/>
    <property type="match status" value="1"/>
</dbReference>
<dbReference type="EC" id="2.10.1.1" evidence="6"/>
<dbReference type="InterPro" id="IPR001453">
    <property type="entry name" value="MoaB/Mog_dom"/>
</dbReference>
<dbReference type="GO" id="GO:0006777">
    <property type="term" value="P:Mo-molybdopterin cofactor biosynthetic process"/>
    <property type="evidence" value="ECO:0007669"/>
    <property type="project" value="UniProtKB-UniRule"/>
</dbReference>
<dbReference type="Pfam" id="PF03454">
    <property type="entry name" value="MoeA_C"/>
    <property type="match status" value="1"/>
</dbReference>
<comment type="similarity">
    <text evidence="3 6">Belongs to the MoeA family.</text>
</comment>
<dbReference type="HOGENOM" id="CLU_010186_7_0_5"/>
<dbReference type="AlphaFoldDB" id="B7L344"/>
<gene>
    <name evidence="8" type="ordered locus">Mchl_5512</name>
</gene>
<evidence type="ECO:0000256" key="2">
    <source>
        <dbReference type="ARBA" id="ARBA00005046"/>
    </source>
</evidence>
<reference evidence="8 9" key="1">
    <citation type="submission" date="2008-12" db="EMBL/GenBank/DDBJ databases">
        <title>Complete sequence of plasmid1 of Methylobacterium chloromethanicum CM4.</title>
        <authorList>
            <consortium name="US DOE Joint Genome Institute"/>
            <person name="Lucas S."/>
            <person name="Copeland A."/>
            <person name="Lapidus A."/>
            <person name="Glavina del Rio T."/>
            <person name="Dalin E."/>
            <person name="Tice H."/>
            <person name="Bruce D."/>
            <person name="Goodwin L."/>
            <person name="Pitluck S."/>
            <person name="Chertkov O."/>
            <person name="Brettin T."/>
            <person name="Detter J.C."/>
            <person name="Han C."/>
            <person name="Larimer F."/>
            <person name="Land M."/>
            <person name="Hauser L."/>
            <person name="Kyrpides N."/>
            <person name="Mikhailova N."/>
            <person name="Marx C."/>
            <person name="Richardson P."/>
        </authorList>
    </citation>
    <scope>NUCLEOTIDE SEQUENCE [LARGE SCALE GENOMIC DNA]</scope>
    <source>
        <strain evidence="9">CM4 / NCIMB 13688</strain>
        <plasmid evidence="8 9">pCMU01</plasmid>
    </source>
</reference>
<keyword evidence="6" id="KW-0479">Metal-binding</keyword>
<comment type="cofactor">
    <cofactor evidence="6">
        <name>Mg(2+)</name>
        <dbReference type="ChEBI" id="CHEBI:18420"/>
    </cofactor>
</comment>
<dbReference type="Gene3D" id="2.40.340.10">
    <property type="entry name" value="MoeA, C-terminal, domain IV"/>
    <property type="match status" value="1"/>
</dbReference>
<dbReference type="GO" id="GO:0046872">
    <property type="term" value="F:metal ion binding"/>
    <property type="evidence" value="ECO:0007669"/>
    <property type="project" value="UniProtKB-UniRule"/>
</dbReference>
<accession>B7L344</accession>
<dbReference type="InterPro" id="IPR005111">
    <property type="entry name" value="MoeA_C_domain_IV"/>
</dbReference>
<keyword evidence="4 6" id="KW-0501">Molybdenum cofactor biosynthesis</keyword>
<dbReference type="SUPFAM" id="SSF53218">
    <property type="entry name" value="Molybdenum cofactor biosynthesis proteins"/>
    <property type="match status" value="1"/>
</dbReference>
<evidence type="ECO:0000256" key="4">
    <source>
        <dbReference type="ARBA" id="ARBA00023150"/>
    </source>
</evidence>
<dbReference type="InterPro" id="IPR038987">
    <property type="entry name" value="MoeA-like"/>
</dbReference>
<dbReference type="InterPro" id="IPR005110">
    <property type="entry name" value="MoeA_linker/N"/>
</dbReference>
<evidence type="ECO:0000256" key="5">
    <source>
        <dbReference type="ARBA" id="ARBA00047317"/>
    </source>
</evidence>
<dbReference type="SUPFAM" id="SSF63867">
    <property type="entry name" value="MoeA C-terminal domain-like"/>
    <property type="match status" value="1"/>
</dbReference>
<dbReference type="Pfam" id="PF03453">
    <property type="entry name" value="MoeA_N"/>
    <property type="match status" value="1"/>
</dbReference>
<evidence type="ECO:0000256" key="3">
    <source>
        <dbReference type="ARBA" id="ARBA00010763"/>
    </source>
</evidence>
<dbReference type="InterPro" id="IPR036688">
    <property type="entry name" value="MoeA_C_domain_IV_sf"/>
</dbReference>
<dbReference type="GO" id="GO:0061599">
    <property type="term" value="F:molybdopterin molybdotransferase activity"/>
    <property type="evidence" value="ECO:0007669"/>
    <property type="project" value="UniProtKB-UniRule"/>
</dbReference>
<dbReference type="InterPro" id="IPR036135">
    <property type="entry name" value="MoeA_linker/N_sf"/>
</dbReference>
<dbReference type="Gene3D" id="3.40.980.10">
    <property type="entry name" value="MoaB/Mog-like domain"/>
    <property type="match status" value="1"/>
</dbReference>
<name>B7L344_METC4</name>
<dbReference type="KEGG" id="mch:Mchl_5512"/>
<dbReference type="InterPro" id="IPR036425">
    <property type="entry name" value="MoaB/Mog-like_dom_sf"/>
</dbReference>
<dbReference type="Gene3D" id="3.90.105.10">
    <property type="entry name" value="Molybdopterin biosynthesis moea protein, domain 2"/>
    <property type="match status" value="1"/>
</dbReference>
<dbReference type="SMART" id="SM00852">
    <property type="entry name" value="MoCF_biosynth"/>
    <property type="match status" value="1"/>
</dbReference>
<keyword evidence="6" id="KW-0460">Magnesium</keyword>
<dbReference type="EMBL" id="CP001299">
    <property type="protein sequence ID" value="ACK86252.1"/>
    <property type="molecule type" value="Genomic_DNA"/>
</dbReference>
<comment type="pathway">
    <text evidence="2 6">Cofactor biosynthesis; molybdopterin biosynthesis.</text>
</comment>
<organism evidence="8 9">
    <name type="scientific">Methylorubrum extorquens (strain CM4 / NCIMB 13688)</name>
    <name type="common">Methylobacterium extorquens</name>
    <dbReference type="NCBI Taxonomy" id="440085"/>
    <lineage>
        <taxon>Bacteria</taxon>
        <taxon>Pseudomonadati</taxon>
        <taxon>Pseudomonadota</taxon>
        <taxon>Alphaproteobacteria</taxon>
        <taxon>Hyphomicrobiales</taxon>
        <taxon>Methylobacteriaceae</taxon>
        <taxon>Methylorubrum</taxon>
    </lineage>
</organism>
<keyword evidence="6" id="KW-0500">Molybdenum</keyword>